<proteinExistence type="inferred from homology"/>
<dbReference type="PANTHER" id="PTHR10520">
    <property type="entry name" value="TRIFUNCTIONAL PURINE BIOSYNTHETIC PROTEIN ADENOSINE-3-RELATED"/>
    <property type="match status" value="1"/>
</dbReference>
<evidence type="ECO:0000256" key="1">
    <source>
        <dbReference type="ARBA" id="ARBA00004686"/>
    </source>
</evidence>
<dbReference type="Gene3D" id="3.90.600.10">
    <property type="entry name" value="Phosphoribosylglycinamide synthetase, C-terminal domain"/>
    <property type="match status" value="1"/>
</dbReference>
<dbReference type="Gene3D" id="3.30.1330.10">
    <property type="entry name" value="PurM-like, N-terminal domain"/>
    <property type="match status" value="1"/>
</dbReference>
<dbReference type="FunFam" id="3.30.1490.20:FF:000006">
    <property type="entry name" value="phosphoribosylamine--glycine ligase, chloroplastic-like"/>
    <property type="match status" value="1"/>
</dbReference>
<dbReference type="GO" id="GO:0004641">
    <property type="term" value="F:phosphoribosylformylglycinamidine cyclo-ligase activity"/>
    <property type="evidence" value="ECO:0007669"/>
    <property type="project" value="InterPro"/>
</dbReference>
<dbReference type="PANTHER" id="PTHR10520:SF12">
    <property type="entry name" value="TRIFUNCTIONAL PURINE BIOSYNTHETIC PROTEIN ADENOSINE-3"/>
    <property type="match status" value="1"/>
</dbReference>
<dbReference type="HAMAP" id="MF_00138">
    <property type="entry name" value="GARS"/>
    <property type="match status" value="1"/>
</dbReference>
<dbReference type="FunFam" id="3.90.600.10:FF:000001">
    <property type="entry name" value="Trifunctional purine biosynthetic protein adenosine-3"/>
    <property type="match status" value="1"/>
</dbReference>
<organism evidence="13 14">
    <name type="scientific">Candidula unifasciata</name>
    <dbReference type="NCBI Taxonomy" id="100452"/>
    <lineage>
        <taxon>Eukaryota</taxon>
        <taxon>Metazoa</taxon>
        <taxon>Spiralia</taxon>
        <taxon>Lophotrochozoa</taxon>
        <taxon>Mollusca</taxon>
        <taxon>Gastropoda</taxon>
        <taxon>Heterobranchia</taxon>
        <taxon>Euthyneura</taxon>
        <taxon>Panpulmonata</taxon>
        <taxon>Eupulmonata</taxon>
        <taxon>Stylommatophora</taxon>
        <taxon>Helicina</taxon>
        <taxon>Helicoidea</taxon>
        <taxon>Geomitridae</taxon>
        <taxon>Candidula</taxon>
    </lineage>
</organism>
<gene>
    <name evidence="13" type="ORF">CUNI_LOCUS13709</name>
</gene>
<comment type="pathway">
    <text evidence="1">Purine metabolism; IMP biosynthesis via de novo pathway; 5-amino-1-(5-phospho-D-ribosyl)imidazole from N(2)-formyl-N(1)-(5-phospho-D-ribosyl)glycinamide: step 2/2.</text>
</comment>
<dbReference type="SUPFAM" id="SSF56059">
    <property type="entry name" value="Glutathione synthetase ATP-binding domain-like"/>
    <property type="match status" value="1"/>
</dbReference>
<evidence type="ECO:0000313" key="13">
    <source>
        <dbReference type="EMBL" id="CAG5128151.1"/>
    </source>
</evidence>
<dbReference type="InterPro" id="IPR016188">
    <property type="entry name" value="PurM-like_N"/>
</dbReference>
<dbReference type="InterPro" id="IPR036921">
    <property type="entry name" value="PurM-like_N_sf"/>
</dbReference>
<dbReference type="InterPro" id="IPR020562">
    <property type="entry name" value="PRibGlycinamide_synth_N"/>
</dbReference>
<dbReference type="InterPro" id="IPR016185">
    <property type="entry name" value="PreATP-grasp_dom_sf"/>
</dbReference>
<keyword evidence="9" id="KW-0464">Manganese</keyword>
<dbReference type="NCBIfam" id="TIGR00877">
    <property type="entry name" value="purD"/>
    <property type="match status" value="1"/>
</dbReference>
<evidence type="ECO:0000256" key="9">
    <source>
        <dbReference type="ARBA" id="ARBA00023211"/>
    </source>
</evidence>
<evidence type="ECO:0000256" key="11">
    <source>
        <dbReference type="PROSITE-ProRule" id="PRU00409"/>
    </source>
</evidence>
<comment type="caution">
    <text evidence="13">The sequence shown here is derived from an EMBL/GenBank/DDBJ whole genome shotgun (WGS) entry which is preliminary data.</text>
</comment>
<dbReference type="FunFam" id="3.30.470.20:FF:000018">
    <property type="entry name" value="Trifunctional purine biosynthetic protein adenosine-3"/>
    <property type="match status" value="1"/>
</dbReference>
<dbReference type="InterPro" id="IPR010918">
    <property type="entry name" value="PurM-like_C_dom"/>
</dbReference>
<evidence type="ECO:0000259" key="12">
    <source>
        <dbReference type="PROSITE" id="PS50975"/>
    </source>
</evidence>
<dbReference type="NCBIfam" id="TIGR00878">
    <property type="entry name" value="purM"/>
    <property type="match status" value="1"/>
</dbReference>
<dbReference type="GO" id="GO:0005524">
    <property type="term" value="F:ATP binding"/>
    <property type="evidence" value="ECO:0007669"/>
    <property type="project" value="UniProtKB-UniRule"/>
</dbReference>
<protein>
    <recommendedName>
        <fullName evidence="12">ATP-grasp domain-containing protein</fullName>
    </recommendedName>
</protein>
<keyword evidence="14" id="KW-1185">Reference proteome</keyword>
<dbReference type="SMART" id="SM01210">
    <property type="entry name" value="GARS_C"/>
    <property type="match status" value="1"/>
</dbReference>
<dbReference type="Gene3D" id="3.40.50.20">
    <property type="match status" value="1"/>
</dbReference>
<comment type="similarity">
    <text evidence="3">In the N-terminal section; belongs to the GARS family.</text>
</comment>
<evidence type="ECO:0000256" key="3">
    <source>
        <dbReference type="ARBA" id="ARBA00007423"/>
    </source>
</evidence>
<dbReference type="AlphaFoldDB" id="A0A8S3ZNP2"/>
<evidence type="ECO:0000256" key="7">
    <source>
        <dbReference type="ARBA" id="ARBA00022755"/>
    </source>
</evidence>
<feature type="domain" description="ATP-grasp" evidence="12">
    <location>
        <begin position="112"/>
        <end position="319"/>
    </location>
</feature>
<evidence type="ECO:0000256" key="4">
    <source>
        <dbReference type="ARBA" id="ARBA00022598"/>
    </source>
</evidence>
<dbReference type="Gene3D" id="3.30.470.20">
    <property type="entry name" value="ATP-grasp fold, B domain"/>
    <property type="match status" value="1"/>
</dbReference>
<evidence type="ECO:0000256" key="8">
    <source>
        <dbReference type="ARBA" id="ARBA00022840"/>
    </source>
</evidence>
<dbReference type="Pfam" id="PF02844">
    <property type="entry name" value="GARS_N"/>
    <property type="match status" value="1"/>
</dbReference>
<dbReference type="SUPFAM" id="SSF55326">
    <property type="entry name" value="PurM N-terminal domain-like"/>
    <property type="match status" value="1"/>
</dbReference>
<dbReference type="Pfam" id="PF00586">
    <property type="entry name" value="AIRS"/>
    <property type="match status" value="1"/>
</dbReference>
<comment type="pathway">
    <text evidence="2">Purine metabolism; IMP biosynthesis via de novo pathway; N(1)-(5-phospho-D-ribosyl)glycinamide from 5-phospho-alpha-D-ribose 1-diphosphate: step 2/2.</text>
</comment>
<dbReference type="Gene3D" id="3.30.1490.20">
    <property type="entry name" value="ATP-grasp fold, A domain"/>
    <property type="match status" value="1"/>
</dbReference>
<keyword evidence="4" id="KW-0436">Ligase</keyword>
<dbReference type="SUPFAM" id="SSF51246">
    <property type="entry name" value="Rudiment single hybrid motif"/>
    <property type="match status" value="1"/>
</dbReference>
<dbReference type="EMBL" id="CAJHNH020002946">
    <property type="protein sequence ID" value="CAG5128151.1"/>
    <property type="molecule type" value="Genomic_DNA"/>
</dbReference>
<evidence type="ECO:0000256" key="6">
    <source>
        <dbReference type="ARBA" id="ARBA00022741"/>
    </source>
</evidence>
<dbReference type="GO" id="GO:0005829">
    <property type="term" value="C:cytosol"/>
    <property type="evidence" value="ECO:0007669"/>
    <property type="project" value="TreeGrafter"/>
</dbReference>
<dbReference type="PROSITE" id="PS00184">
    <property type="entry name" value="GARS"/>
    <property type="match status" value="1"/>
</dbReference>
<name>A0A8S3ZNP2_9EUPU</name>
<dbReference type="Pfam" id="PF02843">
    <property type="entry name" value="GARS_C"/>
    <property type="match status" value="1"/>
</dbReference>
<dbReference type="FunFam" id="3.30.1330.10:FF:000001">
    <property type="entry name" value="Phosphoribosylformylglycinamidine cyclo-ligase"/>
    <property type="match status" value="1"/>
</dbReference>
<dbReference type="InterPro" id="IPR037123">
    <property type="entry name" value="PRibGlycinamide_synth_C_sf"/>
</dbReference>
<dbReference type="OrthoDB" id="2018833at2759"/>
<feature type="non-terminal residue" evidence="13">
    <location>
        <position position="727"/>
    </location>
</feature>
<evidence type="ECO:0000313" key="14">
    <source>
        <dbReference type="Proteomes" id="UP000678393"/>
    </source>
</evidence>
<dbReference type="FunFam" id="3.40.50.20:FF:000006">
    <property type="entry name" value="Phosphoribosylamine--glycine ligase, chloroplastic"/>
    <property type="match status" value="1"/>
</dbReference>
<dbReference type="InterPro" id="IPR011054">
    <property type="entry name" value="Rudment_hybrid_motif"/>
</dbReference>
<evidence type="ECO:0000256" key="10">
    <source>
        <dbReference type="ARBA" id="ARBA00023268"/>
    </source>
</evidence>
<dbReference type="InterPro" id="IPR011761">
    <property type="entry name" value="ATP-grasp"/>
</dbReference>
<dbReference type="InterPro" id="IPR020561">
    <property type="entry name" value="PRibGlycinamid_synth_ATP-grasp"/>
</dbReference>
<dbReference type="SUPFAM" id="SSF56042">
    <property type="entry name" value="PurM C-terminal domain-like"/>
    <property type="match status" value="1"/>
</dbReference>
<dbReference type="SMART" id="SM01209">
    <property type="entry name" value="GARS_A"/>
    <property type="match status" value="1"/>
</dbReference>
<dbReference type="SUPFAM" id="SSF52440">
    <property type="entry name" value="PreATP-grasp domain"/>
    <property type="match status" value="1"/>
</dbReference>
<dbReference type="Pfam" id="PF01071">
    <property type="entry name" value="GARS_A"/>
    <property type="match status" value="1"/>
</dbReference>
<evidence type="ECO:0000256" key="5">
    <source>
        <dbReference type="ARBA" id="ARBA00022723"/>
    </source>
</evidence>
<dbReference type="InterPro" id="IPR020559">
    <property type="entry name" value="PRibGlycinamide_synth_CS"/>
</dbReference>
<dbReference type="GO" id="GO:0006189">
    <property type="term" value="P:'de novo' IMP biosynthetic process"/>
    <property type="evidence" value="ECO:0007669"/>
    <property type="project" value="InterPro"/>
</dbReference>
<dbReference type="Gene3D" id="3.90.650.10">
    <property type="entry name" value="PurM-like C-terminal domain"/>
    <property type="match status" value="1"/>
</dbReference>
<accession>A0A8S3ZNP2</accession>
<dbReference type="Pfam" id="PF02769">
    <property type="entry name" value="AIRS_C"/>
    <property type="match status" value="1"/>
</dbReference>
<dbReference type="GO" id="GO:0046872">
    <property type="term" value="F:metal ion binding"/>
    <property type="evidence" value="ECO:0007669"/>
    <property type="project" value="UniProtKB-KW"/>
</dbReference>
<evidence type="ECO:0000256" key="2">
    <source>
        <dbReference type="ARBA" id="ARBA00005174"/>
    </source>
</evidence>
<keyword evidence="6 11" id="KW-0547">Nucleotide-binding</keyword>
<dbReference type="PROSITE" id="PS50975">
    <property type="entry name" value="ATP_GRASP"/>
    <property type="match status" value="1"/>
</dbReference>
<dbReference type="InterPro" id="IPR036676">
    <property type="entry name" value="PurM-like_C_sf"/>
</dbReference>
<keyword evidence="8 11" id="KW-0067">ATP-binding</keyword>
<sequence>MAEHVLLVGSGGREHALAWTLSKSPSVSKVFVAPGNAGTATGEKVSNIALHLKDFKSVTQWCKENGVTFVVVGPEDPLADGIVDYFSQNSDIPVFGPTAAAAQIEADKSFAKHFLVKHDIPTARFQSFRDADEACNYIMSADFEALVVKASGLAAGKGVVVASTKQQACEAVKEMMTAKVFGSAGEVVVVEELLKGPEVSLLAFTDGETVALMPPAQDHKRLLDNDEGPNTGGMGAVCPYPWLSEAELEKIKTDVLEKTVKGLAAEGKKYVGVLYAGLMLTKDGPKVLEFNCRFGDPETQSILSLLKSDLLTTLKACVSGTLQQATPIFDTSLTAAGVVVVSGGYPGSYRKGLKISGISEVEKSGLKVFHAGTTLDAEGNAVTSGGRVLAVVAVEPNLKAAVHKATEGAGLIQFDGAFHRKDIGAKFLKRRESNACWAAGDRDETSEGLQYKDAGVDIEAGDYLVEVIKPLAKMTRRSGCDADLGGFGGVFDLAAAGLPSCVLTCRTLGVGRKIKFAEKRGHHYNIGYDLVAECVNDLLVHGAEPLFFLDYYATGKLHVPAAEEVVRGIAEGCLQAGCALVGGETAEMPGMYRGNDYDVAGIAVGAIPNSRLLLQQQVAVGDAVIALTSSGLQHDDFVVLEEVLLAYSLHLRKLKGVNGGQELLIPTEIYVKSVLPAMRAGKVKSFAHITGGGLTENIPRVLPPGLGVHLDASKWFMPPVFGWLQHM</sequence>
<dbReference type="GO" id="GO:0004637">
    <property type="term" value="F:phosphoribosylamine-glycine ligase activity"/>
    <property type="evidence" value="ECO:0007669"/>
    <property type="project" value="InterPro"/>
</dbReference>
<dbReference type="GO" id="GO:0046084">
    <property type="term" value="P:adenine biosynthetic process"/>
    <property type="evidence" value="ECO:0007669"/>
    <property type="project" value="TreeGrafter"/>
</dbReference>
<keyword evidence="5" id="KW-0479">Metal-binding</keyword>
<keyword evidence="10" id="KW-0511">Multifunctional enzyme</keyword>
<dbReference type="InterPro" id="IPR004733">
    <property type="entry name" value="PurM_cligase"/>
</dbReference>
<dbReference type="CDD" id="cd02196">
    <property type="entry name" value="PurM"/>
    <property type="match status" value="1"/>
</dbReference>
<keyword evidence="7" id="KW-0658">Purine biosynthesis</keyword>
<reference evidence="13" key="1">
    <citation type="submission" date="2021-04" db="EMBL/GenBank/DDBJ databases">
        <authorList>
            <consortium name="Molecular Ecology Group"/>
        </authorList>
    </citation>
    <scope>NUCLEOTIDE SEQUENCE</scope>
</reference>
<dbReference type="InterPro" id="IPR013815">
    <property type="entry name" value="ATP_grasp_subdomain_1"/>
</dbReference>
<dbReference type="InterPro" id="IPR000115">
    <property type="entry name" value="PRibGlycinamide_synth"/>
</dbReference>
<dbReference type="InterPro" id="IPR020560">
    <property type="entry name" value="PRibGlycinamide_synth_C-dom"/>
</dbReference>
<dbReference type="Proteomes" id="UP000678393">
    <property type="component" value="Unassembled WGS sequence"/>
</dbReference>